<dbReference type="Proteomes" id="UP001500728">
    <property type="component" value="Unassembled WGS sequence"/>
</dbReference>
<dbReference type="RefSeq" id="WP_346153009.1">
    <property type="nucleotide sequence ID" value="NZ_BAAAUW010000018.1"/>
</dbReference>
<name>A0ABP6QYZ3_9ACTN</name>
<accession>A0ABP6QYZ3</accession>
<protein>
    <recommendedName>
        <fullName evidence="1">Suppressor of fused-like domain-containing protein</fullName>
    </recommendedName>
</protein>
<evidence type="ECO:0000313" key="2">
    <source>
        <dbReference type="EMBL" id="GAA3266873.1"/>
    </source>
</evidence>
<evidence type="ECO:0000259" key="1">
    <source>
        <dbReference type="Pfam" id="PF05076"/>
    </source>
</evidence>
<keyword evidence="3" id="KW-1185">Reference proteome</keyword>
<organism evidence="2 3">
    <name type="scientific">Streptomyces labedae</name>
    <dbReference type="NCBI Taxonomy" id="285569"/>
    <lineage>
        <taxon>Bacteria</taxon>
        <taxon>Bacillati</taxon>
        <taxon>Actinomycetota</taxon>
        <taxon>Actinomycetes</taxon>
        <taxon>Kitasatosporales</taxon>
        <taxon>Streptomycetaceae</taxon>
        <taxon>Streptomyces</taxon>
    </lineage>
</organism>
<dbReference type="InterPro" id="IPR020941">
    <property type="entry name" value="SUFU-like_domain"/>
</dbReference>
<proteinExistence type="predicted"/>
<dbReference type="EMBL" id="BAAAUW010000018">
    <property type="protein sequence ID" value="GAA3266873.1"/>
    <property type="molecule type" value="Genomic_DNA"/>
</dbReference>
<feature type="domain" description="Suppressor of fused-like" evidence="1">
    <location>
        <begin position="41"/>
        <end position="190"/>
    </location>
</feature>
<comment type="caution">
    <text evidence="2">The sequence shown here is derived from an EMBL/GenBank/DDBJ whole genome shotgun (WGS) entry which is preliminary data.</text>
</comment>
<gene>
    <name evidence="2" type="ORF">GCM10010469_38940</name>
</gene>
<evidence type="ECO:0000313" key="3">
    <source>
        <dbReference type="Proteomes" id="UP001500728"/>
    </source>
</evidence>
<reference evidence="3" key="1">
    <citation type="journal article" date="2019" name="Int. J. Syst. Evol. Microbiol.">
        <title>The Global Catalogue of Microorganisms (GCM) 10K type strain sequencing project: providing services to taxonomists for standard genome sequencing and annotation.</title>
        <authorList>
            <consortium name="The Broad Institute Genomics Platform"/>
            <consortium name="The Broad Institute Genome Sequencing Center for Infectious Disease"/>
            <person name="Wu L."/>
            <person name="Ma J."/>
        </authorList>
    </citation>
    <scope>NUCLEOTIDE SEQUENCE [LARGE SCALE GENOMIC DNA]</scope>
    <source>
        <strain evidence="3">JCM 9381</strain>
    </source>
</reference>
<sequence>MAGRDTLDRFGRYCELLDSLTGVKPVISDVEPRVVEDGPVRAISYIGTPEPGYVTGFTYGLSLYGHSDWGPTGRELCITVRSGDVEWSQVPARVVAALRGICPFAPGQVLGYKEPYVGGSSMNSIVLAKPALELGSRPLDLGSVEGGAKVLDLVEIVGAYPIHSSEREFAYSHGFDALWSLEWDRFDPARGPVA</sequence>
<dbReference type="Pfam" id="PF05076">
    <property type="entry name" value="SUFU"/>
    <property type="match status" value="1"/>
</dbReference>